<keyword evidence="5" id="KW-0597">Phosphoprotein</keyword>
<organism evidence="16">
    <name type="scientific">Mustela putorius furo</name>
    <name type="common">European domestic ferret</name>
    <name type="synonym">Mustela furo</name>
    <dbReference type="NCBI Taxonomy" id="9669"/>
    <lineage>
        <taxon>Eukaryota</taxon>
        <taxon>Metazoa</taxon>
        <taxon>Chordata</taxon>
        <taxon>Craniata</taxon>
        <taxon>Vertebrata</taxon>
        <taxon>Euteleostomi</taxon>
        <taxon>Mammalia</taxon>
        <taxon>Eutheria</taxon>
        <taxon>Laurasiatheria</taxon>
        <taxon>Carnivora</taxon>
        <taxon>Caniformia</taxon>
        <taxon>Musteloidea</taxon>
        <taxon>Mustelidae</taxon>
        <taxon>Mustelinae</taxon>
        <taxon>Mustela</taxon>
    </lineage>
</organism>
<comment type="subcellular location">
    <subcellularLocation>
        <location evidence="1">Nucleus</location>
    </subcellularLocation>
</comment>
<evidence type="ECO:0000256" key="8">
    <source>
        <dbReference type="ARBA" id="ARBA00022990"/>
    </source>
</evidence>
<evidence type="ECO:0000256" key="4">
    <source>
        <dbReference type="ARBA" id="ARBA00022499"/>
    </source>
</evidence>
<dbReference type="GO" id="GO:0000724">
    <property type="term" value="P:double-strand break repair via homologous recombination"/>
    <property type="evidence" value="ECO:0007669"/>
    <property type="project" value="Ensembl"/>
</dbReference>
<dbReference type="STRING" id="9669.ENSMPUP00000002150"/>
<dbReference type="GeneID" id="101671812"/>
<dbReference type="Proteomes" id="UP000000715">
    <property type="component" value="Unplaced"/>
</dbReference>
<evidence type="ECO:0000256" key="7">
    <source>
        <dbReference type="ARBA" id="ARBA00022843"/>
    </source>
</evidence>
<dbReference type="FunFam" id="1.10.8.1020:FF:000001">
    <property type="entry name" value="RecQ-mediated genome instability protein 1"/>
    <property type="match status" value="1"/>
</dbReference>
<dbReference type="Gene3D" id="2.40.50.770">
    <property type="entry name" value="RecQ-mediated genome instability protein Rmi1, C-terminal domain"/>
    <property type="match status" value="1"/>
</dbReference>
<dbReference type="PANTHER" id="PTHR14790">
    <property type="entry name" value="RECQ-MEDIATED GENOME INSTABILITY PROTEIN 1 RMI1"/>
    <property type="match status" value="1"/>
</dbReference>
<dbReference type="GO" id="GO:0000166">
    <property type="term" value="F:nucleotide binding"/>
    <property type="evidence" value="ECO:0007669"/>
    <property type="project" value="InterPro"/>
</dbReference>
<evidence type="ECO:0000259" key="14">
    <source>
        <dbReference type="Pfam" id="PF16099"/>
    </source>
</evidence>
<proteinExistence type="inferred from homology"/>
<dbReference type="RefSeq" id="XP_004774154.1">
    <property type="nucleotide sequence ID" value="XM_004774097.3"/>
</dbReference>
<evidence type="ECO:0000256" key="1">
    <source>
        <dbReference type="ARBA" id="ARBA00004123"/>
    </source>
</evidence>
<evidence type="ECO:0000259" key="13">
    <source>
        <dbReference type="Pfam" id="PF08585"/>
    </source>
</evidence>
<dbReference type="InterPro" id="IPR032199">
    <property type="entry name" value="RMI1_C"/>
</dbReference>
<dbReference type="InterPro" id="IPR042470">
    <property type="entry name" value="RMI1_N_C_sf"/>
</dbReference>
<dbReference type="SMART" id="SM01161">
    <property type="entry name" value="DUF1767"/>
    <property type="match status" value="1"/>
</dbReference>
<keyword evidence="4" id="KW-1017">Isopeptide bond</keyword>
<evidence type="ECO:0000256" key="11">
    <source>
        <dbReference type="ARBA" id="ARBA00064990"/>
    </source>
</evidence>
<gene>
    <name evidence="16 18" type="primary">RMI1</name>
</gene>
<evidence type="ECO:0000256" key="12">
    <source>
        <dbReference type="SAM" id="MobiDB-lite"/>
    </source>
</evidence>
<reference evidence="18" key="2">
    <citation type="submission" date="2025-04" db="UniProtKB">
        <authorList>
            <consortium name="RefSeq"/>
        </authorList>
    </citation>
    <scope>IDENTIFICATION</scope>
    <source>
        <tissue evidence="18">Brain</tissue>
    </source>
</reference>
<dbReference type="GO" id="GO:0000712">
    <property type="term" value="P:resolution of meiotic recombination intermediates"/>
    <property type="evidence" value="ECO:0007669"/>
    <property type="project" value="TreeGrafter"/>
</dbReference>
<dbReference type="GO" id="GO:0042593">
    <property type="term" value="P:glucose homeostasis"/>
    <property type="evidence" value="ECO:0007669"/>
    <property type="project" value="Ensembl"/>
</dbReference>
<evidence type="ECO:0000256" key="5">
    <source>
        <dbReference type="ARBA" id="ARBA00022553"/>
    </source>
</evidence>
<dbReference type="GO" id="GO:0035264">
    <property type="term" value="P:multicellular organism growth"/>
    <property type="evidence" value="ECO:0007669"/>
    <property type="project" value="Ensembl"/>
</dbReference>
<dbReference type="AlphaFoldDB" id="M3XSV0"/>
<evidence type="ECO:0000256" key="2">
    <source>
        <dbReference type="ARBA" id="ARBA00006395"/>
    </source>
</evidence>
<comment type="function">
    <text evidence="10">Essential component of the RMI complex, a complex that plays an important role in the processing of homologous recombination intermediates to limit DNA crossover formation in cells. Promotes TOP3A binding to double Holliday junctions (DHJ) and hence stimulates TOP3A-mediated dissolution. Required for BLM phosphorylation during mitosis. Within the BLM complex, required for BLM and TOP3A stability.</text>
</comment>
<dbReference type="Gene3D" id="1.10.8.1020">
    <property type="entry name" value="RecQ-mediated genome instability protein 1, N-terminal domain"/>
    <property type="match status" value="1"/>
</dbReference>
<feature type="compositionally biased region" description="Polar residues" evidence="12">
    <location>
        <begin position="212"/>
        <end position="232"/>
    </location>
</feature>
<dbReference type="PANTHER" id="PTHR14790:SF15">
    <property type="entry name" value="RECQ-MEDIATED GENOME INSTABILITY PROTEIN 1"/>
    <property type="match status" value="1"/>
</dbReference>
<dbReference type="InterPro" id="IPR013894">
    <property type="entry name" value="RMI1_OB"/>
</dbReference>
<dbReference type="Pfam" id="PF21000">
    <property type="entry name" value="RMI1_N_N"/>
    <property type="match status" value="1"/>
</dbReference>
<dbReference type="FunFam" id="2.40.50.770:FF:000002">
    <property type="entry name" value="recQ-mediated genome instability protein 1"/>
    <property type="match status" value="1"/>
</dbReference>
<reference evidence="16" key="1">
    <citation type="submission" date="2024-06" db="UniProtKB">
        <authorList>
            <consortium name="Ensembl"/>
        </authorList>
    </citation>
    <scope>IDENTIFICATION</scope>
</reference>
<feature type="domain" description="RecQ mediated genome instability protein 1 OB-fold" evidence="13">
    <location>
        <begin position="79"/>
        <end position="173"/>
    </location>
</feature>
<evidence type="ECO:0000313" key="16">
    <source>
        <dbReference type="Ensembl" id="ENSMPUP00000002150.1"/>
    </source>
</evidence>
<evidence type="ECO:0000313" key="17">
    <source>
        <dbReference type="Proteomes" id="UP000000715"/>
    </source>
</evidence>
<keyword evidence="7" id="KW-0832">Ubl conjugation</keyword>
<feature type="compositionally biased region" description="Basic and acidic residues" evidence="12">
    <location>
        <begin position="352"/>
        <end position="363"/>
    </location>
</feature>
<evidence type="ECO:0000256" key="6">
    <source>
        <dbReference type="ARBA" id="ARBA00022705"/>
    </source>
</evidence>
<dbReference type="GO" id="GO:0006260">
    <property type="term" value="P:DNA replication"/>
    <property type="evidence" value="ECO:0007669"/>
    <property type="project" value="UniProtKB-KW"/>
</dbReference>
<dbReference type="Pfam" id="PF08585">
    <property type="entry name" value="RMI1_N_C"/>
    <property type="match status" value="1"/>
</dbReference>
<dbReference type="eggNOG" id="KOG3683">
    <property type="taxonomic scope" value="Eukaryota"/>
</dbReference>
<dbReference type="HOGENOM" id="CLU_030961_0_0_1"/>
<feature type="compositionally biased region" description="Polar residues" evidence="12">
    <location>
        <begin position="364"/>
        <end position="376"/>
    </location>
</feature>
<dbReference type="Gene3D" id="2.40.50.510">
    <property type="match status" value="1"/>
</dbReference>
<dbReference type="FunFam" id="2.40.50.510:FF:000001">
    <property type="entry name" value="RecQ-mediated genome instability protein 1"/>
    <property type="match status" value="1"/>
</dbReference>
<dbReference type="GO" id="GO:0002023">
    <property type="term" value="P:reduction of food intake in response to dietary excess"/>
    <property type="evidence" value="ECO:0007669"/>
    <property type="project" value="Ensembl"/>
</dbReference>
<dbReference type="Pfam" id="PF16099">
    <property type="entry name" value="RMI1_C"/>
    <property type="match status" value="1"/>
</dbReference>
<dbReference type="GeneTree" id="ENSGT00940000161055"/>
<protein>
    <recommendedName>
        <fullName evidence="3">RecQ-mediated genome instability protein 1</fullName>
    </recommendedName>
</protein>
<keyword evidence="6" id="KW-0235">DNA replication</keyword>
<dbReference type="GO" id="GO:0009749">
    <property type="term" value="P:response to glucose"/>
    <property type="evidence" value="ECO:0007669"/>
    <property type="project" value="Ensembl"/>
</dbReference>
<feature type="region of interest" description="Disordered" evidence="12">
    <location>
        <begin position="212"/>
        <end position="242"/>
    </location>
</feature>
<dbReference type="GO" id="GO:0031422">
    <property type="term" value="C:RecQ family helicase-topoisomerase III complex"/>
    <property type="evidence" value="ECO:0007669"/>
    <property type="project" value="Ensembl"/>
</dbReference>
<evidence type="ECO:0000259" key="15">
    <source>
        <dbReference type="Pfam" id="PF21000"/>
    </source>
</evidence>
<keyword evidence="8" id="KW-0007">Acetylation</keyword>
<dbReference type="EMBL" id="AEYP01082609">
    <property type="status" value="NOT_ANNOTATED_CDS"/>
    <property type="molecule type" value="Genomic_DNA"/>
</dbReference>
<accession>M3XSV0</accession>
<dbReference type="GO" id="GO:0071139">
    <property type="term" value="P:resolution of DNA recombination intermediates"/>
    <property type="evidence" value="ECO:0007669"/>
    <property type="project" value="Ensembl"/>
</dbReference>
<dbReference type="GO" id="GO:0016604">
    <property type="term" value="C:nuclear body"/>
    <property type="evidence" value="ECO:0007669"/>
    <property type="project" value="Ensembl"/>
</dbReference>
<dbReference type="InterPro" id="IPR049363">
    <property type="entry name" value="RMI1_N"/>
</dbReference>
<name>M3XSV0_MUSPF</name>
<evidence type="ECO:0000256" key="9">
    <source>
        <dbReference type="ARBA" id="ARBA00023242"/>
    </source>
</evidence>
<evidence type="ECO:0000256" key="10">
    <source>
        <dbReference type="ARBA" id="ARBA00024977"/>
    </source>
</evidence>
<feature type="domain" description="RMI1 N-terminal" evidence="15">
    <location>
        <begin position="24"/>
        <end position="73"/>
    </location>
</feature>
<feature type="region of interest" description="Disordered" evidence="12">
    <location>
        <begin position="351"/>
        <end position="376"/>
    </location>
</feature>
<comment type="subunit">
    <text evidence="11">Component of the RMI complex, containing at least TOP3A, RMI1 and RMI2. The RMI complex interacts with BLM. Directly interacts with RMI2 and TOP3A. May bind DHJ. Interacts (via N-terminal region) with BLM; the interaction is direct.</text>
</comment>
<evidence type="ECO:0000313" key="18">
    <source>
        <dbReference type="RefSeq" id="XP_004774154.1"/>
    </source>
</evidence>
<feature type="domain" description="RecQ-mediated genome instability protein 1 C-terminal OB-fold" evidence="14">
    <location>
        <begin position="427"/>
        <end position="562"/>
    </location>
</feature>
<keyword evidence="9" id="KW-0539">Nucleus</keyword>
<comment type="similarity">
    <text evidence="2">Belongs to the RMI1 family.</text>
</comment>
<sequence length="564" mass="63318">MHIISFILKEMSVTNIALRVETWLLATWHVKVPLMWLEACINWIQEENGNVNLSQAQMNKQVFEQWLLTDLRDLEHPLLPDGILEVPKGELNGFFALQINSLVDVSQPAYSQIQKLRGKNTTNELITAETQVTPKPWEAKPSRMLMLQLTDGIVQMQGMEYQSIPALHSDLPPDVLDSALGPSDEELLASLDENVELIANSDTSLERRCFNTGSSSNTIPTKQSSFEPQQIISPKPKEEAPDQSMYFSDGELDDFSLEEALLLEETVQKEQIKPKELQPLTLNRTPDESIERFSHKPNAKDNFSLICKNGNNIWNENNLSEQMTNEGKSCPSAGDQDSSIFSVHNVPLPHDFTNKDSETDNKTEQTFSSADGHSLNNKMSISNGELVNYLPKRSSHISNENDHHLQTCSLRSSENSTNLSIAMDLYSPPFIYLSVLMASKPKEVTIVKVKAFIVTLTGNLSSSGGIWSITAKISDGTAYLDVDFVDEILTSLIGFSVPEMKQLKKDPLQYQKFLDGLQKCQRDLIDLCCLMTISFNPSLSKATLLALQDVEMEHLENLKKRLNK</sequence>
<dbReference type="InterPro" id="IPR044881">
    <property type="entry name" value="RMI1_N_N_sf"/>
</dbReference>
<keyword evidence="17" id="KW-1185">Reference proteome</keyword>
<dbReference type="OrthoDB" id="341511at2759"/>
<evidence type="ECO:0000256" key="3">
    <source>
        <dbReference type="ARBA" id="ARBA00018987"/>
    </source>
</evidence>
<dbReference type="CTD" id="80010"/>
<dbReference type="OMA" id="SATWHVK"/>
<dbReference type="Ensembl" id="ENSMPUT00000002194.1">
    <property type="protein sequence ID" value="ENSMPUP00000002150.1"/>
    <property type="gene ID" value="ENSMPUG00000002172.1"/>
</dbReference>